<dbReference type="HOGENOM" id="CLU_1369823_0_0_10"/>
<protein>
    <recommendedName>
        <fullName evidence="3">Thioredoxin domain-containing protein</fullName>
    </recommendedName>
</protein>
<evidence type="ECO:0008006" key="3">
    <source>
        <dbReference type="Google" id="ProtNLM"/>
    </source>
</evidence>
<comment type="caution">
    <text evidence="1">The sequence shown here is derived from an EMBL/GenBank/DDBJ whole genome shotgun (WGS) entry which is preliminary data.</text>
</comment>
<gene>
    <name evidence="1" type="ORF">HMPREF1534_02815</name>
</gene>
<dbReference type="RefSeq" id="WP_005942473.1">
    <property type="nucleotide sequence ID" value="NZ_KB890339.1"/>
</dbReference>
<dbReference type="PATRIC" id="fig|1121098.3.peg.2851"/>
<evidence type="ECO:0000313" key="1">
    <source>
        <dbReference type="EMBL" id="EOA53595.1"/>
    </source>
</evidence>
<reference evidence="1 2" key="1">
    <citation type="submission" date="2013-04" db="EMBL/GenBank/DDBJ databases">
        <title>The Genome Sequence of Bacteroides massiliensis DSM 17679.</title>
        <authorList>
            <consortium name="The Broad Institute Genomics Platform"/>
            <person name="Earl A."/>
            <person name="Ward D."/>
            <person name="Feldgarden M."/>
            <person name="Gevers D."/>
            <person name="Martens E."/>
            <person name="Fenner L."/>
            <person name="Roux V."/>
            <person name="Mallet M.N."/>
            <person name="Raoult D."/>
            <person name="Walker B."/>
            <person name="Young S."/>
            <person name="Zeng Q."/>
            <person name="Gargeya S."/>
            <person name="Fitzgerald M."/>
            <person name="Haas B."/>
            <person name="Abouelleil A."/>
            <person name="Allen A.W."/>
            <person name="Alvarado L."/>
            <person name="Arachchi H.M."/>
            <person name="Berlin A.M."/>
            <person name="Chapman S.B."/>
            <person name="Gainer-Dewar J."/>
            <person name="Goldberg J."/>
            <person name="Griggs A."/>
            <person name="Gujja S."/>
            <person name="Hansen M."/>
            <person name="Howarth C."/>
            <person name="Imamovic A."/>
            <person name="Ireland A."/>
            <person name="Larimer J."/>
            <person name="McCowan C."/>
            <person name="Murphy C."/>
            <person name="Pearson M."/>
            <person name="Poon T.W."/>
            <person name="Priest M."/>
            <person name="Roberts A."/>
            <person name="Saif S."/>
            <person name="Shea T."/>
            <person name="Sisk P."/>
            <person name="Sykes S."/>
            <person name="Wortman J."/>
            <person name="Nusbaum C."/>
            <person name="Birren B."/>
        </authorList>
    </citation>
    <scope>NUCLEOTIDE SEQUENCE [LARGE SCALE GENOMIC DNA]</scope>
    <source>
        <strain evidence="2">B84634 / Timone 84634 / DSM 17679 / JCM 13223</strain>
    </source>
</reference>
<dbReference type="STRING" id="1121098.HMPREF1534_02815"/>
<evidence type="ECO:0000313" key="2">
    <source>
        <dbReference type="Proteomes" id="UP000017831"/>
    </source>
</evidence>
<dbReference type="eggNOG" id="ENOG502ZSF7">
    <property type="taxonomic scope" value="Bacteria"/>
</dbReference>
<name>U6RAU3_9BACT</name>
<keyword evidence="2" id="KW-1185">Reference proteome</keyword>
<accession>U6RAU3</accession>
<proteinExistence type="predicted"/>
<dbReference type="EMBL" id="AQHY01000031">
    <property type="protein sequence ID" value="EOA53595.1"/>
    <property type="molecule type" value="Genomic_DNA"/>
</dbReference>
<dbReference type="AlphaFoldDB" id="U6RAU3"/>
<sequence>MKKSFAIFIIVSLMLGSFLSVHPDKNGRMSYNSYSLEKEILYLLREEQFELLGNEGSVLDSNKIIYDVNNKEYTLSNVIKEGGRIIIRYSELNCNVCIDSLFSCIDNHLNKKEKQQIHILASYHNRNDLLIFKRINNLSYPIYRIDSLGISLENLNEPFIFVLNKDYSISHLFIPHKERPQDTRRYLNIVLSYIETMHL</sequence>
<dbReference type="Proteomes" id="UP000017831">
    <property type="component" value="Unassembled WGS sequence"/>
</dbReference>
<organism evidence="1 2">
    <name type="scientific">Phocaeicola massiliensis B84634 = Timone 84634 = DSM 17679 = JCM 13223</name>
    <dbReference type="NCBI Taxonomy" id="1121098"/>
    <lineage>
        <taxon>Bacteria</taxon>
        <taxon>Pseudomonadati</taxon>
        <taxon>Bacteroidota</taxon>
        <taxon>Bacteroidia</taxon>
        <taxon>Bacteroidales</taxon>
        <taxon>Bacteroidaceae</taxon>
        <taxon>Phocaeicola</taxon>
    </lineage>
</organism>
<dbReference type="OrthoDB" id="1050268at2"/>
<dbReference type="GeneID" id="60061290"/>